<reference evidence="2" key="1">
    <citation type="journal article" date="2020" name="Microb. Genom.">
        <title>Genetic diversity of clinical and environmental Mucorales isolates obtained from an investigation of mucormycosis cases among solid organ transplant recipients.</title>
        <authorList>
            <person name="Nguyen M.H."/>
            <person name="Kaul D."/>
            <person name="Muto C."/>
            <person name="Cheng S.J."/>
            <person name="Richter R.A."/>
            <person name="Bruno V.M."/>
            <person name="Liu G."/>
            <person name="Beyhan S."/>
            <person name="Sundermann A.J."/>
            <person name="Mounaud S."/>
            <person name="Pasculle A.W."/>
            <person name="Nierman W.C."/>
            <person name="Driscoll E."/>
            <person name="Cumbie R."/>
            <person name="Clancy C.J."/>
            <person name="Dupont C.L."/>
        </authorList>
    </citation>
    <scope>NUCLEOTIDE SEQUENCE</scope>
    <source>
        <strain evidence="2">GL16</strain>
    </source>
</reference>
<dbReference type="AlphaFoldDB" id="A0A9P6YKY2"/>
<feature type="compositionally biased region" description="Polar residues" evidence="1">
    <location>
        <begin position="51"/>
        <end position="60"/>
    </location>
</feature>
<dbReference type="InterPro" id="IPR053325">
    <property type="entry name" value="H3-Acetyl_Activator"/>
</dbReference>
<sequence length="190" mass="21233">MAGTVFKSKLHTIINKLSNKHNDDNKQKQTDTVIYSPKEPSQGSSKRKLSDTSSVGTHDSSTTIADKFRQAMPFFRTKSISTLEGISSTDFSKELERLHSLYILAADELNFAEDSVGSFYYSGDLLAAREALDDCANAFMQLLEHILDPVSRESVRSSMTTKLVQLQARLAHLPADEPLKNNDELGYYSY</sequence>
<dbReference type="PANTHER" id="PTHR35706">
    <property type="entry name" value="F14O23.11 PROTEIN"/>
    <property type="match status" value="1"/>
</dbReference>
<comment type="caution">
    <text evidence="2">The sequence shown here is derived from an EMBL/GenBank/DDBJ whole genome shotgun (WGS) entry which is preliminary data.</text>
</comment>
<evidence type="ECO:0000256" key="1">
    <source>
        <dbReference type="SAM" id="MobiDB-lite"/>
    </source>
</evidence>
<dbReference type="PANTHER" id="PTHR35706:SF1">
    <property type="entry name" value="EMBRYOGENESIS-LIKE PROTEIN"/>
    <property type="match status" value="1"/>
</dbReference>
<feature type="region of interest" description="Disordered" evidence="1">
    <location>
        <begin position="17"/>
        <end position="60"/>
    </location>
</feature>
<protein>
    <submittedName>
        <fullName evidence="2">Uncharacterized protein</fullName>
    </submittedName>
</protein>
<evidence type="ECO:0000313" key="3">
    <source>
        <dbReference type="Proteomes" id="UP000717996"/>
    </source>
</evidence>
<dbReference type="OrthoDB" id="273230at2759"/>
<gene>
    <name evidence="2" type="ORF">G6F51_002024</name>
</gene>
<dbReference type="OMA" id="SVDYCHE"/>
<dbReference type="Proteomes" id="UP000717996">
    <property type="component" value="Unassembled WGS sequence"/>
</dbReference>
<name>A0A9P6YKY2_RHIOR</name>
<evidence type="ECO:0000313" key="2">
    <source>
        <dbReference type="EMBL" id="KAG1551148.1"/>
    </source>
</evidence>
<feature type="compositionally biased region" description="Basic and acidic residues" evidence="1">
    <location>
        <begin position="20"/>
        <end position="29"/>
    </location>
</feature>
<accession>A0A9P6YKY2</accession>
<dbReference type="EMBL" id="JAANIT010000165">
    <property type="protein sequence ID" value="KAG1551148.1"/>
    <property type="molecule type" value="Genomic_DNA"/>
</dbReference>
<organism evidence="2 3">
    <name type="scientific">Rhizopus oryzae</name>
    <name type="common">Mucormycosis agent</name>
    <name type="synonym">Rhizopus arrhizus var. delemar</name>
    <dbReference type="NCBI Taxonomy" id="64495"/>
    <lineage>
        <taxon>Eukaryota</taxon>
        <taxon>Fungi</taxon>
        <taxon>Fungi incertae sedis</taxon>
        <taxon>Mucoromycota</taxon>
        <taxon>Mucoromycotina</taxon>
        <taxon>Mucoromycetes</taxon>
        <taxon>Mucorales</taxon>
        <taxon>Mucorineae</taxon>
        <taxon>Rhizopodaceae</taxon>
        <taxon>Rhizopus</taxon>
    </lineage>
</organism>
<proteinExistence type="predicted"/>